<dbReference type="InterPro" id="IPR012556">
    <property type="entry name" value="Entericidin"/>
</dbReference>
<evidence type="ECO:0000313" key="8">
    <source>
        <dbReference type="EMBL" id="SDD73172.1"/>
    </source>
</evidence>
<keyword evidence="3 7" id="KW-0732">Signal</keyword>
<dbReference type="Proteomes" id="UP000199412">
    <property type="component" value="Unassembled WGS sequence"/>
</dbReference>
<dbReference type="PROSITE" id="PS51257">
    <property type="entry name" value="PROKAR_LIPOPROTEIN"/>
    <property type="match status" value="1"/>
</dbReference>
<keyword evidence="9" id="KW-1185">Reference proteome</keyword>
<evidence type="ECO:0000313" key="9">
    <source>
        <dbReference type="Proteomes" id="UP000199412"/>
    </source>
</evidence>
<feature type="signal peptide" evidence="7">
    <location>
        <begin position="1"/>
        <end position="22"/>
    </location>
</feature>
<dbReference type="GO" id="GO:0009636">
    <property type="term" value="P:response to toxic substance"/>
    <property type="evidence" value="ECO:0007669"/>
    <property type="project" value="InterPro"/>
</dbReference>
<dbReference type="RefSeq" id="WP_143027057.1">
    <property type="nucleotide sequence ID" value="NZ_FNAP01000001.1"/>
</dbReference>
<dbReference type="EMBL" id="FNAP01000001">
    <property type="protein sequence ID" value="SDD73172.1"/>
    <property type="molecule type" value="Genomic_DNA"/>
</dbReference>
<dbReference type="STRING" id="69960.SAMN05421720_101372"/>
<name>A0A1G6X4U5_9PROT</name>
<keyword evidence="6" id="KW-0449">Lipoprotein</keyword>
<evidence type="ECO:0000256" key="6">
    <source>
        <dbReference type="ARBA" id="ARBA00023288"/>
    </source>
</evidence>
<organism evidence="8 9">
    <name type="scientific">Rhodospira trueperi</name>
    <dbReference type="NCBI Taxonomy" id="69960"/>
    <lineage>
        <taxon>Bacteria</taxon>
        <taxon>Pseudomonadati</taxon>
        <taxon>Pseudomonadota</taxon>
        <taxon>Alphaproteobacteria</taxon>
        <taxon>Rhodospirillales</taxon>
        <taxon>Rhodospirillaceae</taxon>
        <taxon>Rhodospira</taxon>
    </lineage>
</organism>
<evidence type="ECO:0000256" key="1">
    <source>
        <dbReference type="ARBA" id="ARBA00010296"/>
    </source>
</evidence>
<evidence type="ECO:0000256" key="7">
    <source>
        <dbReference type="SAM" id="SignalP"/>
    </source>
</evidence>
<keyword evidence="2" id="KW-1003">Cell membrane</keyword>
<accession>A0A1G6X4U5</accession>
<dbReference type="Pfam" id="PF08085">
    <property type="entry name" value="Entericidin"/>
    <property type="match status" value="1"/>
</dbReference>
<gene>
    <name evidence="8" type="ORF">SAMN05421720_101372</name>
</gene>
<reference evidence="8 9" key="1">
    <citation type="submission" date="2016-10" db="EMBL/GenBank/DDBJ databases">
        <authorList>
            <person name="de Groot N.N."/>
        </authorList>
    </citation>
    <scope>NUCLEOTIDE SEQUENCE [LARGE SCALE GENOMIC DNA]</scope>
    <source>
        <strain evidence="8 9">ATCC 700224</strain>
    </source>
</reference>
<keyword evidence="5" id="KW-0564">Palmitate</keyword>
<evidence type="ECO:0000256" key="2">
    <source>
        <dbReference type="ARBA" id="ARBA00022475"/>
    </source>
</evidence>
<comment type="similarity">
    <text evidence="1">Belongs to the EcnA/EcnB lipoprotein family.</text>
</comment>
<protein>
    <submittedName>
        <fullName evidence="8">Predicted small secreted protein</fullName>
    </submittedName>
</protein>
<feature type="chain" id="PRO_5011775306" evidence="7">
    <location>
        <begin position="23"/>
        <end position="52"/>
    </location>
</feature>
<dbReference type="GO" id="GO:0016020">
    <property type="term" value="C:membrane"/>
    <property type="evidence" value="ECO:0007669"/>
    <property type="project" value="InterPro"/>
</dbReference>
<sequence length="52" mass="5153">MTTKCSSMPVVAAVLAGALALAACSTVEGIGKDISAGGQVLSNTARDVKEKM</sequence>
<evidence type="ECO:0000256" key="3">
    <source>
        <dbReference type="ARBA" id="ARBA00022729"/>
    </source>
</evidence>
<evidence type="ECO:0000256" key="4">
    <source>
        <dbReference type="ARBA" id="ARBA00023136"/>
    </source>
</evidence>
<evidence type="ECO:0000256" key="5">
    <source>
        <dbReference type="ARBA" id="ARBA00023139"/>
    </source>
</evidence>
<keyword evidence="4" id="KW-0472">Membrane</keyword>
<dbReference type="AlphaFoldDB" id="A0A1G6X4U5"/>
<proteinExistence type="inferred from homology"/>